<keyword evidence="11" id="KW-1185">Reference proteome</keyword>
<evidence type="ECO:0000256" key="3">
    <source>
        <dbReference type="ARBA" id="ARBA00022630"/>
    </source>
</evidence>
<dbReference type="GO" id="GO:0050660">
    <property type="term" value="F:flavin adenine dinucleotide binding"/>
    <property type="evidence" value="ECO:0007669"/>
    <property type="project" value="InterPro"/>
</dbReference>
<evidence type="ECO:0000259" key="9">
    <source>
        <dbReference type="Pfam" id="PF02771"/>
    </source>
</evidence>
<keyword evidence="3 6" id="KW-0285">Flavoprotein</keyword>
<organism evidence="10 11">
    <name type="scientific">Marinobacterium nitratireducens</name>
    <dbReference type="NCBI Taxonomy" id="518897"/>
    <lineage>
        <taxon>Bacteria</taxon>
        <taxon>Pseudomonadati</taxon>
        <taxon>Pseudomonadota</taxon>
        <taxon>Gammaproteobacteria</taxon>
        <taxon>Oceanospirillales</taxon>
        <taxon>Oceanospirillaceae</taxon>
        <taxon>Marinobacterium</taxon>
    </lineage>
</organism>
<dbReference type="Pfam" id="PF02770">
    <property type="entry name" value="Acyl-CoA_dh_M"/>
    <property type="match status" value="1"/>
</dbReference>
<dbReference type="Pfam" id="PF02771">
    <property type="entry name" value="Acyl-CoA_dh_N"/>
    <property type="match status" value="1"/>
</dbReference>
<dbReference type="RefSeq" id="WP_188860640.1">
    <property type="nucleotide sequence ID" value="NZ_BMLT01000005.1"/>
</dbReference>
<evidence type="ECO:0000256" key="6">
    <source>
        <dbReference type="RuleBase" id="RU362125"/>
    </source>
</evidence>
<evidence type="ECO:0000313" key="11">
    <source>
        <dbReference type="Proteomes" id="UP000599578"/>
    </source>
</evidence>
<feature type="domain" description="Acyl-CoA dehydrogenase/oxidase N-terminal" evidence="9">
    <location>
        <begin position="8"/>
        <end position="118"/>
    </location>
</feature>
<gene>
    <name evidence="10" type="ORF">GCM10011348_21890</name>
</gene>
<proteinExistence type="inferred from homology"/>
<evidence type="ECO:0000256" key="5">
    <source>
        <dbReference type="ARBA" id="ARBA00023002"/>
    </source>
</evidence>
<dbReference type="SUPFAM" id="SSF56645">
    <property type="entry name" value="Acyl-CoA dehydrogenase NM domain-like"/>
    <property type="match status" value="1"/>
</dbReference>
<comment type="similarity">
    <text evidence="2 6">Belongs to the acyl-CoA dehydrogenase family.</text>
</comment>
<dbReference type="CDD" id="cd00567">
    <property type="entry name" value="ACAD"/>
    <property type="match status" value="1"/>
</dbReference>
<keyword evidence="4 6" id="KW-0274">FAD</keyword>
<dbReference type="Gene3D" id="1.10.540.10">
    <property type="entry name" value="Acyl-CoA dehydrogenase/oxidase, N-terminal domain"/>
    <property type="match status" value="1"/>
</dbReference>
<reference evidence="10 11" key="1">
    <citation type="journal article" date="2014" name="Int. J. Syst. Evol. Microbiol.">
        <title>Complete genome sequence of Corynebacterium casei LMG S-19264T (=DSM 44701T), isolated from a smear-ripened cheese.</title>
        <authorList>
            <consortium name="US DOE Joint Genome Institute (JGI-PGF)"/>
            <person name="Walter F."/>
            <person name="Albersmeier A."/>
            <person name="Kalinowski J."/>
            <person name="Ruckert C."/>
        </authorList>
    </citation>
    <scope>NUCLEOTIDE SEQUENCE [LARGE SCALE GENOMIC DNA]</scope>
    <source>
        <strain evidence="10 11">CGMCC 1.7286</strain>
    </source>
</reference>
<keyword evidence="5 6" id="KW-0560">Oxidoreductase</keyword>
<evidence type="ECO:0000259" key="8">
    <source>
        <dbReference type="Pfam" id="PF02770"/>
    </source>
</evidence>
<evidence type="ECO:0000313" key="10">
    <source>
        <dbReference type="EMBL" id="GGO81874.1"/>
    </source>
</evidence>
<dbReference type="AlphaFoldDB" id="A0A917ZGW3"/>
<dbReference type="Gene3D" id="2.40.110.10">
    <property type="entry name" value="Butyryl-CoA Dehydrogenase, subunit A, domain 2"/>
    <property type="match status" value="1"/>
</dbReference>
<comment type="cofactor">
    <cofactor evidence="1 6">
        <name>FAD</name>
        <dbReference type="ChEBI" id="CHEBI:57692"/>
    </cofactor>
</comment>
<dbReference type="InterPro" id="IPR046373">
    <property type="entry name" value="Acyl-CoA_Oxase/DH_mid-dom_sf"/>
</dbReference>
<sequence length="379" mass="40859">MDFALNDIQQMLQDSAAKFIKNDYDFETRRALTESELGYSQSNWQLFAELGWLALPFAEEFGGMGGDLSDLVVLQTELGRGLVVEPFLSTVILCGGLIQRHGSDAQKGELIEKVLAGELKLALASAEPQAQTRVEDVATTAVADGDGYLLNGHKCVVLDAHSADMLIVVARTGGVAGDRDGITLFLVDPNQAGVELFNYPTNDGGRAAEVRLNRVRVSAGALLGDKDNAFPALEATFNHAIVALSAEAVGIMDRLLEATVEYCKVRKQFDQPIGNFQVLQHRMAEMFIECQQARSMLYFGAITAAAGGEEAARAAALLKVKIGSAGRLVGQQAVQLHGGMGVTDELDVGHFFKRLTMINTLFGSQDEHLQRLVFKAQAA</sequence>
<evidence type="ECO:0000259" key="7">
    <source>
        <dbReference type="Pfam" id="PF00441"/>
    </source>
</evidence>
<dbReference type="PANTHER" id="PTHR43884">
    <property type="entry name" value="ACYL-COA DEHYDROGENASE"/>
    <property type="match status" value="1"/>
</dbReference>
<dbReference type="InterPro" id="IPR013786">
    <property type="entry name" value="AcylCoA_DH/ox_N"/>
</dbReference>
<feature type="domain" description="Acyl-CoA oxidase/dehydrogenase middle" evidence="8">
    <location>
        <begin position="122"/>
        <end position="208"/>
    </location>
</feature>
<name>A0A917ZGW3_9GAMM</name>
<accession>A0A917ZGW3</accession>
<dbReference type="Pfam" id="PF00441">
    <property type="entry name" value="Acyl-CoA_dh_1"/>
    <property type="match status" value="1"/>
</dbReference>
<dbReference type="Proteomes" id="UP000599578">
    <property type="component" value="Unassembled WGS sequence"/>
</dbReference>
<evidence type="ECO:0000256" key="4">
    <source>
        <dbReference type="ARBA" id="ARBA00022827"/>
    </source>
</evidence>
<dbReference type="InterPro" id="IPR009075">
    <property type="entry name" value="AcylCo_DH/oxidase_C"/>
</dbReference>
<dbReference type="EMBL" id="BMLT01000005">
    <property type="protein sequence ID" value="GGO81874.1"/>
    <property type="molecule type" value="Genomic_DNA"/>
</dbReference>
<evidence type="ECO:0000256" key="2">
    <source>
        <dbReference type="ARBA" id="ARBA00009347"/>
    </source>
</evidence>
<dbReference type="InterPro" id="IPR036250">
    <property type="entry name" value="AcylCo_DH-like_C"/>
</dbReference>
<feature type="domain" description="Acyl-CoA dehydrogenase/oxidase C-terminal" evidence="7">
    <location>
        <begin position="232"/>
        <end position="369"/>
    </location>
</feature>
<dbReference type="GO" id="GO:0003995">
    <property type="term" value="F:acyl-CoA dehydrogenase activity"/>
    <property type="evidence" value="ECO:0007669"/>
    <property type="project" value="TreeGrafter"/>
</dbReference>
<dbReference type="PANTHER" id="PTHR43884:SF20">
    <property type="entry name" value="ACYL-COA DEHYDROGENASE FADE28"/>
    <property type="match status" value="1"/>
</dbReference>
<dbReference type="InterPro" id="IPR009100">
    <property type="entry name" value="AcylCoA_DH/oxidase_NM_dom_sf"/>
</dbReference>
<dbReference type="InterPro" id="IPR037069">
    <property type="entry name" value="AcylCoA_DH/ox_N_sf"/>
</dbReference>
<protein>
    <submittedName>
        <fullName evidence="10">Acyl-CoA dehydrogenase</fullName>
    </submittedName>
</protein>
<dbReference type="SUPFAM" id="SSF47203">
    <property type="entry name" value="Acyl-CoA dehydrogenase C-terminal domain-like"/>
    <property type="match status" value="1"/>
</dbReference>
<dbReference type="Gene3D" id="1.20.140.10">
    <property type="entry name" value="Butyryl-CoA Dehydrogenase, subunit A, domain 3"/>
    <property type="match status" value="1"/>
</dbReference>
<dbReference type="InterPro" id="IPR006091">
    <property type="entry name" value="Acyl-CoA_Oxase/DH_mid-dom"/>
</dbReference>
<comment type="caution">
    <text evidence="10">The sequence shown here is derived from an EMBL/GenBank/DDBJ whole genome shotgun (WGS) entry which is preliminary data.</text>
</comment>
<evidence type="ECO:0000256" key="1">
    <source>
        <dbReference type="ARBA" id="ARBA00001974"/>
    </source>
</evidence>